<dbReference type="InterPro" id="IPR002372">
    <property type="entry name" value="PQQ_rpt_dom"/>
</dbReference>
<dbReference type="SUPFAM" id="SSF50998">
    <property type="entry name" value="Quinoprotein alcohol dehydrogenase-like"/>
    <property type="match status" value="1"/>
</dbReference>
<dbReference type="AlphaFoldDB" id="A0A520LP33"/>
<comment type="subunit">
    <text evidence="4">Part of the Bam complex.</text>
</comment>
<evidence type="ECO:0000256" key="4">
    <source>
        <dbReference type="HAMAP-Rule" id="MF_00923"/>
    </source>
</evidence>
<dbReference type="EMBL" id="SHBO01000003">
    <property type="protein sequence ID" value="RZO08608.1"/>
    <property type="molecule type" value="Genomic_DNA"/>
</dbReference>
<dbReference type="GO" id="GO:0043165">
    <property type="term" value="P:Gram-negative-bacterium-type cell outer membrane assembly"/>
    <property type="evidence" value="ECO:0007669"/>
    <property type="project" value="UniProtKB-UniRule"/>
</dbReference>
<comment type="similarity">
    <text evidence="4">Belongs to the BamB family.</text>
</comment>
<dbReference type="SMART" id="SM00564">
    <property type="entry name" value="PQQ"/>
    <property type="match status" value="7"/>
</dbReference>
<dbReference type="PANTHER" id="PTHR34512:SF30">
    <property type="entry name" value="OUTER MEMBRANE PROTEIN ASSEMBLY FACTOR BAMB"/>
    <property type="match status" value="1"/>
</dbReference>
<reference evidence="6 7" key="1">
    <citation type="submission" date="2019-02" db="EMBL/GenBank/DDBJ databases">
        <title>Prokaryotic population dynamics and viral predation in marine succession experiment using metagenomics: the confinement effect.</title>
        <authorList>
            <person name="Haro-Moreno J.M."/>
            <person name="Rodriguez-Valera F."/>
            <person name="Lopez-Perez M."/>
        </authorList>
    </citation>
    <scope>NUCLEOTIDE SEQUENCE [LARGE SCALE GENOMIC DNA]</scope>
    <source>
        <strain evidence="6">MED-G169</strain>
    </source>
</reference>
<evidence type="ECO:0000313" key="7">
    <source>
        <dbReference type="Proteomes" id="UP000318148"/>
    </source>
</evidence>
<dbReference type="PANTHER" id="PTHR34512">
    <property type="entry name" value="CELL SURFACE PROTEIN"/>
    <property type="match status" value="1"/>
</dbReference>
<dbReference type="InterPro" id="IPR018391">
    <property type="entry name" value="PQQ_b-propeller_rpt"/>
</dbReference>
<comment type="subcellular location">
    <subcellularLocation>
        <location evidence="4">Cell outer membrane</location>
        <topology evidence="4">Lipid-anchor</topology>
    </subcellularLocation>
</comment>
<keyword evidence="1 4" id="KW-0732">Signal</keyword>
<dbReference type="Gene3D" id="2.130.10.10">
    <property type="entry name" value="YVTN repeat-like/Quinoprotein amine dehydrogenase"/>
    <property type="match status" value="1"/>
</dbReference>
<keyword evidence="4" id="KW-0564">Palmitate</keyword>
<dbReference type="PROSITE" id="PS51257">
    <property type="entry name" value="PROKAR_LIPOPROTEIN"/>
    <property type="match status" value="1"/>
</dbReference>
<keyword evidence="3 4" id="KW-0998">Cell outer membrane</keyword>
<dbReference type="InterPro" id="IPR015943">
    <property type="entry name" value="WD40/YVTN_repeat-like_dom_sf"/>
</dbReference>
<dbReference type="Proteomes" id="UP000318148">
    <property type="component" value="Unassembled WGS sequence"/>
</dbReference>
<dbReference type="HAMAP" id="MF_00923">
    <property type="entry name" value="OM_assembly_BamB"/>
    <property type="match status" value="1"/>
</dbReference>
<accession>A0A520LP33</accession>
<keyword evidence="2 4" id="KW-0472">Membrane</keyword>
<gene>
    <name evidence="4 6" type="primary">bamB</name>
    <name evidence="6" type="ORF">EVB02_00385</name>
</gene>
<organism evidence="6 7">
    <name type="scientific">SAR92 clade bacterium</name>
    <dbReference type="NCBI Taxonomy" id="2315479"/>
    <lineage>
        <taxon>Bacteria</taxon>
        <taxon>Pseudomonadati</taxon>
        <taxon>Pseudomonadota</taxon>
        <taxon>Gammaproteobacteria</taxon>
        <taxon>Cellvibrionales</taxon>
        <taxon>Porticoccaceae</taxon>
        <taxon>SAR92 clade</taxon>
    </lineage>
</organism>
<dbReference type="NCBIfam" id="TIGR03300">
    <property type="entry name" value="assembly_YfgL"/>
    <property type="match status" value="1"/>
</dbReference>
<dbReference type="GO" id="GO:0009279">
    <property type="term" value="C:cell outer membrane"/>
    <property type="evidence" value="ECO:0007669"/>
    <property type="project" value="UniProtKB-SubCell"/>
</dbReference>
<evidence type="ECO:0000256" key="2">
    <source>
        <dbReference type="ARBA" id="ARBA00023136"/>
    </source>
</evidence>
<keyword evidence="4" id="KW-0449">Lipoprotein</keyword>
<dbReference type="InterPro" id="IPR011047">
    <property type="entry name" value="Quinoprotein_ADH-like_sf"/>
</dbReference>
<name>A0A520LP33_9GAMM</name>
<dbReference type="Pfam" id="PF13360">
    <property type="entry name" value="PQQ_2"/>
    <property type="match status" value="1"/>
</dbReference>
<proteinExistence type="inferred from homology"/>
<comment type="caution">
    <text evidence="6">The sequence shown here is derived from an EMBL/GenBank/DDBJ whole genome shotgun (WGS) entry which is preliminary data.</text>
</comment>
<dbReference type="GO" id="GO:0051205">
    <property type="term" value="P:protein insertion into membrane"/>
    <property type="evidence" value="ECO:0007669"/>
    <property type="project" value="UniProtKB-UniRule"/>
</dbReference>
<sequence>MNKILLFLLPLIISGCSFFGKEDDPTITPAILEDIAAEVELKRLWTAKVGVKKEDYLITLRPFVSRERLITADYEGKIVSLNPETGKQIWDINLETSLSGGVGYGFGKVYVANLEGEVFAVDADNGDLIWSSNVSSEVLSRPSSNGKVVIVNSIDNQMTALDVSDGSLVWKHDGDAPILSVRGVSDAIVTDNMVIAGFDSGKLIAFNSSNGSISWETRVALPKGRTELERMVDIDGAPILVGDVIYVVSYQGKVAAYSRGTGSSLWFQDASSHKSPAHHKNQVFITDEDDSVIALNSGNGRIEWSNDDLFLRKLTGPTIVSNYVAVADFEGYVHLLDSTDGSFKGRIKVDRGGISAPLSSYKDILYIHSNKGLLSAYEIQ</sequence>
<evidence type="ECO:0000256" key="1">
    <source>
        <dbReference type="ARBA" id="ARBA00022729"/>
    </source>
</evidence>
<evidence type="ECO:0000256" key="3">
    <source>
        <dbReference type="ARBA" id="ARBA00023237"/>
    </source>
</evidence>
<comment type="function">
    <text evidence="4">Part of the outer membrane protein assembly complex, which is involved in assembly and insertion of beta-barrel proteins into the outer membrane.</text>
</comment>
<evidence type="ECO:0000259" key="5">
    <source>
        <dbReference type="Pfam" id="PF13360"/>
    </source>
</evidence>
<protein>
    <recommendedName>
        <fullName evidence="4">Outer membrane protein assembly factor BamB</fullName>
    </recommendedName>
</protein>
<feature type="domain" description="Pyrrolo-quinoline quinone repeat" evidence="5">
    <location>
        <begin position="75"/>
        <end position="306"/>
    </location>
</feature>
<evidence type="ECO:0000313" key="6">
    <source>
        <dbReference type="EMBL" id="RZO08608.1"/>
    </source>
</evidence>
<dbReference type="InterPro" id="IPR017687">
    <property type="entry name" value="BamB"/>
</dbReference>